<comment type="similarity">
    <text evidence="2">Belongs to the short-chain dehydrogenases/reductases (SDR) family.</text>
</comment>
<evidence type="ECO:0000256" key="1">
    <source>
        <dbReference type="ARBA" id="ARBA00004240"/>
    </source>
</evidence>
<dbReference type="InterPro" id="IPR020904">
    <property type="entry name" value="Sc_DH/Rdtase_CS"/>
</dbReference>
<comment type="subcellular location">
    <subcellularLocation>
        <location evidence="1">Endoplasmic reticulum</location>
    </subcellularLocation>
</comment>
<sequence>MKLGYLTRFAAQPSIGTEYKELPLYLFALVGVIVVLLAGAQLLRFLYRHLLRRPSRLADKFRGDWAFITGASYGVGAGFARECARRGLNLVLLARSAEKLAAVAADCEQHGVAVRVVAFDLAQASEAEWNELFEGICDLEISVLINNAGVNLEFPTEFIDMDEAAIERIVRVNICAMNKITRRLLPKMIERKKGCLIFLSSAGGAVVPCPLLSVYGGTKAYIDAFAVALSGEVRRHKIAVLSLTPFWITSEMSKIRRANWMVPSADAFARLALDRLGLELRSNPHWAHELIALGLKATRSLPAQVAYVERLHRRIRERALRKLKRQQ</sequence>
<dbReference type="InterPro" id="IPR036291">
    <property type="entry name" value="NAD(P)-bd_dom_sf"/>
</dbReference>
<dbReference type="EMBL" id="AP006493">
    <property type="protein sequence ID" value="BAM80540.1"/>
    <property type="molecule type" value="Genomic_DNA"/>
</dbReference>
<dbReference type="GeneID" id="16994428"/>
<keyword evidence="4" id="KW-0812">Transmembrane</keyword>
<dbReference type="PIRSF" id="PIRSF000126">
    <property type="entry name" value="11-beta-HSD1"/>
    <property type="match status" value="1"/>
</dbReference>
<dbReference type="PANTHER" id="PTHR43899:SF13">
    <property type="entry name" value="RH59310P"/>
    <property type="match status" value="1"/>
</dbReference>
<accession>M1V5E7</accession>
<dbReference type="PRINTS" id="PR00081">
    <property type="entry name" value="GDHRDH"/>
</dbReference>
<gene>
    <name evidence="5" type="ORF">CYME_CMK172C</name>
</gene>
<evidence type="ECO:0000256" key="3">
    <source>
        <dbReference type="ARBA" id="ARBA00023002"/>
    </source>
</evidence>
<evidence type="ECO:0000256" key="4">
    <source>
        <dbReference type="SAM" id="Phobius"/>
    </source>
</evidence>
<dbReference type="PROSITE" id="PS00061">
    <property type="entry name" value="ADH_SHORT"/>
    <property type="match status" value="1"/>
</dbReference>
<feature type="transmembrane region" description="Helical" evidence="4">
    <location>
        <begin position="24"/>
        <end position="47"/>
    </location>
</feature>
<dbReference type="GO" id="GO:0016491">
    <property type="term" value="F:oxidoreductase activity"/>
    <property type="evidence" value="ECO:0007669"/>
    <property type="project" value="UniProtKB-KW"/>
</dbReference>
<dbReference type="GO" id="GO:0005783">
    <property type="term" value="C:endoplasmic reticulum"/>
    <property type="evidence" value="ECO:0007669"/>
    <property type="project" value="UniProtKB-SubCell"/>
</dbReference>
<keyword evidence="3" id="KW-0560">Oxidoreductase</keyword>
<dbReference type="InterPro" id="IPR002347">
    <property type="entry name" value="SDR_fam"/>
</dbReference>
<dbReference type="Proteomes" id="UP000007014">
    <property type="component" value="Chromosome 11"/>
</dbReference>
<keyword evidence="6" id="KW-1185">Reference proteome</keyword>
<dbReference type="RefSeq" id="XP_005536576.1">
    <property type="nucleotide sequence ID" value="XM_005536519.1"/>
</dbReference>
<keyword evidence="4" id="KW-0472">Membrane</keyword>
<dbReference type="CDD" id="cd05356">
    <property type="entry name" value="17beta-HSD1_like_SDR_c"/>
    <property type="match status" value="1"/>
</dbReference>
<evidence type="ECO:0000313" key="6">
    <source>
        <dbReference type="Proteomes" id="UP000007014"/>
    </source>
</evidence>
<name>M1V5E7_CYAM1</name>
<keyword evidence="4" id="KW-1133">Transmembrane helix</keyword>
<dbReference type="OrthoDB" id="3185at2759"/>
<dbReference type="STRING" id="280699.M1V5E7"/>
<dbReference type="eggNOG" id="KOG1014">
    <property type="taxonomic scope" value="Eukaryota"/>
</dbReference>
<proteinExistence type="inferred from homology"/>
<dbReference type="InterPro" id="IPR051019">
    <property type="entry name" value="VLCFA-Steroid_DH"/>
</dbReference>
<dbReference type="Pfam" id="PF00106">
    <property type="entry name" value="adh_short"/>
    <property type="match status" value="1"/>
</dbReference>
<dbReference type="SUPFAM" id="SSF51735">
    <property type="entry name" value="NAD(P)-binding Rossmann-fold domains"/>
    <property type="match status" value="1"/>
</dbReference>
<reference evidence="5 6" key="2">
    <citation type="journal article" date="2007" name="BMC Biol.">
        <title>A 100%-complete sequence reveals unusually simple genomic features in the hot-spring red alga Cyanidioschyzon merolae.</title>
        <authorList>
            <person name="Nozaki H."/>
            <person name="Takano H."/>
            <person name="Misumi O."/>
            <person name="Terasawa K."/>
            <person name="Matsuzaki M."/>
            <person name="Maruyama S."/>
            <person name="Nishida K."/>
            <person name="Yagisawa F."/>
            <person name="Yoshida Y."/>
            <person name="Fujiwara T."/>
            <person name="Takio S."/>
            <person name="Tamura K."/>
            <person name="Chung S.J."/>
            <person name="Nakamura S."/>
            <person name="Kuroiwa H."/>
            <person name="Tanaka K."/>
            <person name="Sato N."/>
            <person name="Kuroiwa T."/>
        </authorList>
    </citation>
    <scope>NUCLEOTIDE SEQUENCE [LARGE SCALE GENOMIC DNA]</scope>
    <source>
        <strain evidence="5 6">10D</strain>
    </source>
</reference>
<feature type="transmembrane region" description="Helical" evidence="4">
    <location>
        <begin position="195"/>
        <end position="215"/>
    </location>
</feature>
<organism evidence="5 6">
    <name type="scientific">Cyanidioschyzon merolae (strain NIES-3377 / 10D)</name>
    <name type="common">Unicellular red alga</name>
    <dbReference type="NCBI Taxonomy" id="280699"/>
    <lineage>
        <taxon>Eukaryota</taxon>
        <taxon>Rhodophyta</taxon>
        <taxon>Bangiophyceae</taxon>
        <taxon>Cyanidiales</taxon>
        <taxon>Cyanidiaceae</taxon>
        <taxon>Cyanidioschyzon</taxon>
    </lineage>
</organism>
<dbReference type="KEGG" id="cme:CYME_CMK172C"/>
<evidence type="ECO:0000256" key="2">
    <source>
        <dbReference type="ARBA" id="ARBA00006484"/>
    </source>
</evidence>
<dbReference type="PANTHER" id="PTHR43899">
    <property type="entry name" value="RH59310P"/>
    <property type="match status" value="1"/>
</dbReference>
<reference evidence="5 6" key="1">
    <citation type="journal article" date="2004" name="Nature">
        <title>Genome sequence of the ultrasmall unicellular red alga Cyanidioschyzon merolae 10D.</title>
        <authorList>
            <person name="Matsuzaki M."/>
            <person name="Misumi O."/>
            <person name="Shin-i T."/>
            <person name="Maruyama S."/>
            <person name="Takahara M."/>
            <person name="Miyagishima S."/>
            <person name="Mori T."/>
            <person name="Nishida K."/>
            <person name="Yagisawa F."/>
            <person name="Nishida K."/>
            <person name="Yoshida Y."/>
            <person name="Nishimura Y."/>
            <person name="Nakao S."/>
            <person name="Kobayashi T."/>
            <person name="Momoyama Y."/>
            <person name="Higashiyama T."/>
            <person name="Minoda A."/>
            <person name="Sano M."/>
            <person name="Nomoto H."/>
            <person name="Oishi K."/>
            <person name="Hayashi H."/>
            <person name="Ohta F."/>
            <person name="Nishizaka S."/>
            <person name="Haga S."/>
            <person name="Miura S."/>
            <person name="Morishita T."/>
            <person name="Kabeya Y."/>
            <person name="Terasawa K."/>
            <person name="Suzuki Y."/>
            <person name="Ishii Y."/>
            <person name="Asakawa S."/>
            <person name="Takano H."/>
            <person name="Ohta N."/>
            <person name="Kuroiwa H."/>
            <person name="Tanaka K."/>
            <person name="Shimizu N."/>
            <person name="Sugano S."/>
            <person name="Sato N."/>
            <person name="Nozaki H."/>
            <person name="Ogasawara N."/>
            <person name="Kohara Y."/>
            <person name="Kuroiwa T."/>
        </authorList>
    </citation>
    <scope>NUCLEOTIDE SEQUENCE [LARGE SCALE GENOMIC DNA]</scope>
    <source>
        <strain evidence="5 6">10D</strain>
    </source>
</reference>
<dbReference type="AlphaFoldDB" id="M1V5E7"/>
<protein>
    <submittedName>
        <fullName evidence="5">Probable steroid dehydrogenase SPM2</fullName>
    </submittedName>
</protein>
<evidence type="ECO:0000313" key="5">
    <source>
        <dbReference type="EMBL" id="BAM80540.1"/>
    </source>
</evidence>
<dbReference type="Gene3D" id="3.40.50.720">
    <property type="entry name" value="NAD(P)-binding Rossmann-like Domain"/>
    <property type="match status" value="1"/>
</dbReference>